<accession>A0AA35CLJ9</accession>
<gene>
    <name evidence="2" type="ORF">caldi_08470</name>
</gene>
<feature type="domain" description="PIN" evidence="1">
    <location>
        <begin position="12"/>
        <end position="135"/>
    </location>
</feature>
<dbReference type="EMBL" id="AP025628">
    <property type="protein sequence ID" value="BDG59757.1"/>
    <property type="molecule type" value="Genomic_DNA"/>
</dbReference>
<evidence type="ECO:0000313" key="3">
    <source>
        <dbReference type="Proteomes" id="UP001163687"/>
    </source>
</evidence>
<evidence type="ECO:0000313" key="2">
    <source>
        <dbReference type="EMBL" id="BDG59757.1"/>
    </source>
</evidence>
<dbReference type="InterPro" id="IPR002716">
    <property type="entry name" value="PIN_dom"/>
</dbReference>
<dbReference type="RefSeq" id="WP_264843856.1">
    <property type="nucleotide sequence ID" value="NZ_AP025628.1"/>
</dbReference>
<dbReference type="InterPro" id="IPR029060">
    <property type="entry name" value="PIN-like_dom_sf"/>
</dbReference>
<proteinExistence type="predicted"/>
<evidence type="ECO:0000259" key="1">
    <source>
        <dbReference type="Pfam" id="PF01850"/>
    </source>
</evidence>
<dbReference type="GO" id="GO:0004521">
    <property type="term" value="F:RNA endonuclease activity"/>
    <property type="evidence" value="ECO:0007669"/>
    <property type="project" value="InterPro"/>
</dbReference>
<dbReference type="AlphaFoldDB" id="A0AA35CLJ9"/>
<dbReference type="Proteomes" id="UP001163687">
    <property type="component" value="Chromosome"/>
</dbReference>
<dbReference type="PANTHER" id="PTHR42188:SF1">
    <property type="entry name" value="23S RRNA-SPECIFIC ENDONUCLEASE VAPC20"/>
    <property type="match status" value="1"/>
</dbReference>
<dbReference type="Gene3D" id="3.40.50.1010">
    <property type="entry name" value="5'-nuclease"/>
    <property type="match status" value="1"/>
</dbReference>
<dbReference type="InterPro" id="IPR039018">
    <property type="entry name" value="VapC20-like"/>
</dbReference>
<dbReference type="PANTHER" id="PTHR42188">
    <property type="entry name" value="23S RRNA-SPECIFIC ENDONUCLEASE VAPC20"/>
    <property type="match status" value="1"/>
</dbReference>
<name>A0AA35CLJ9_9FIRM</name>
<organism evidence="2 3">
    <name type="scientific">Caldinitratiruptor microaerophilus</name>
    <dbReference type="NCBI Taxonomy" id="671077"/>
    <lineage>
        <taxon>Bacteria</taxon>
        <taxon>Bacillati</taxon>
        <taxon>Bacillota</taxon>
        <taxon>Clostridia</taxon>
        <taxon>Eubacteriales</taxon>
        <taxon>Symbiobacteriaceae</taxon>
        <taxon>Caldinitratiruptor</taxon>
    </lineage>
</organism>
<dbReference type="Pfam" id="PF01850">
    <property type="entry name" value="PIN"/>
    <property type="match status" value="1"/>
</dbReference>
<protein>
    <recommendedName>
        <fullName evidence="1">PIN domain-containing protein</fullName>
    </recommendedName>
</protein>
<sequence length="154" mass="16977">MTATFTPGSKLFIDTGAFIALANAADRMHAEAAAFYRSLSPRIVRLTTAAVLGETYTFLRYHLGRTPALRWLDTIEDAVATGHLKVIYPDAAADKATRDTLRRYADQDLSYTDALTLVVLEMESVEHVFGFDHHLALTGRVLLPGPGRADRREG</sequence>
<dbReference type="SUPFAM" id="SSF88723">
    <property type="entry name" value="PIN domain-like"/>
    <property type="match status" value="1"/>
</dbReference>
<keyword evidence="3" id="KW-1185">Reference proteome</keyword>
<dbReference type="KEGG" id="cmic:caldi_08470"/>
<reference evidence="2" key="1">
    <citation type="submission" date="2022-03" db="EMBL/GenBank/DDBJ databases">
        <title>Complete genome sequence of Caldinitratiruptor microaerophilus.</title>
        <authorList>
            <person name="Mukaiyama R."/>
            <person name="Nishiyama T."/>
            <person name="Ueda K."/>
        </authorList>
    </citation>
    <scope>NUCLEOTIDE SEQUENCE</scope>
    <source>
        <strain evidence="2">JCM 16183</strain>
    </source>
</reference>
<dbReference type="GO" id="GO:0016075">
    <property type="term" value="P:rRNA catabolic process"/>
    <property type="evidence" value="ECO:0007669"/>
    <property type="project" value="TreeGrafter"/>
</dbReference>